<organism evidence="1 2">
    <name type="scientific">Acidithiobacillus ferridurans</name>
    <dbReference type="NCBI Taxonomy" id="1232575"/>
    <lineage>
        <taxon>Bacteria</taxon>
        <taxon>Pseudomonadati</taxon>
        <taxon>Pseudomonadota</taxon>
        <taxon>Acidithiobacillia</taxon>
        <taxon>Acidithiobacillales</taxon>
        <taxon>Acidithiobacillaceae</taxon>
        <taxon>Acidithiobacillus</taxon>
    </lineage>
</organism>
<dbReference type="Pfam" id="PF15943">
    <property type="entry name" value="YdaS_toxin"/>
    <property type="match status" value="1"/>
</dbReference>
<name>A0A8X8GBK7_ACIFI</name>
<comment type="caution">
    <text evidence="1">The sequence shown here is derived from an EMBL/GenBank/DDBJ whole genome shotgun (WGS) entry which is preliminary data.</text>
</comment>
<gene>
    <name evidence="1" type="ORF">HF568_07765</name>
</gene>
<accession>A0A8X8GBK7</accession>
<dbReference type="AlphaFoldDB" id="A0A8X8GBK7"/>
<dbReference type="InterPro" id="IPR010982">
    <property type="entry name" value="Lambda_DNA-bd_dom_sf"/>
</dbReference>
<evidence type="ECO:0000313" key="2">
    <source>
        <dbReference type="Proteomes" id="UP000887300"/>
    </source>
</evidence>
<protein>
    <submittedName>
        <fullName evidence="1">Helix-turn-helix domain-containing protein</fullName>
    </submittedName>
</protein>
<proteinExistence type="predicted"/>
<dbReference type="EMBL" id="JABBHS010000228">
    <property type="protein sequence ID" value="MBU2723106.1"/>
    <property type="molecule type" value="Genomic_DNA"/>
</dbReference>
<evidence type="ECO:0000313" key="1">
    <source>
        <dbReference type="EMBL" id="MBU2723106.1"/>
    </source>
</evidence>
<dbReference type="GO" id="GO:0003677">
    <property type="term" value="F:DNA binding"/>
    <property type="evidence" value="ECO:0007669"/>
    <property type="project" value="InterPro"/>
</dbReference>
<dbReference type="Gene3D" id="1.10.260.40">
    <property type="entry name" value="lambda repressor-like DNA-binding domains"/>
    <property type="match status" value="1"/>
</dbReference>
<dbReference type="InterPro" id="IPR031856">
    <property type="entry name" value="YdaS_toxin-like"/>
</dbReference>
<reference evidence="1" key="1">
    <citation type="journal article" date="2021" name="ISME J.">
        <title>Genomic evolution of the class Acidithiobacillia: deep-branching Proteobacteria living in extreme acidic conditions.</title>
        <authorList>
            <person name="Moya-Beltran A."/>
            <person name="Beard S."/>
            <person name="Rojas-Villalobos C."/>
            <person name="Issotta F."/>
            <person name="Gallardo Y."/>
            <person name="Ulloa R."/>
            <person name="Giaveno A."/>
            <person name="Degli Esposti M."/>
            <person name="Johnson D.B."/>
            <person name="Quatrini R."/>
        </authorList>
    </citation>
    <scope>NUCLEOTIDE SEQUENCE</scope>
    <source>
        <strain evidence="1">DSM 583</strain>
    </source>
</reference>
<dbReference type="Proteomes" id="UP000887300">
    <property type="component" value="Unassembled WGS sequence"/>
</dbReference>
<sequence length="141" mass="15821">MNLPWASLDTASNLGLLIPTEKGQEVFKPNFVNRFHVVFIACCYSIGDMRHAVDDCIAMSYIMAPMDIRTYAIKHGGFPRIAEILGFNAEFLRQVAKGRRRVSAENAARIELLTHGTVTREELRPDIFGPLHHEPQDRGAA</sequence>